<comment type="caution">
    <text evidence="2">The sequence shown here is derived from an EMBL/GenBank/DDBJ whole genome shotgun (WGS) entry which is preliminary data.</text>
</comment>
<protein>
    <recommendedName>
        <fullName evidence="4">Glucokinase</fullName>
    </recommendedName>
</protein>
<dbReference type="PANTHER" id="PTHR18964">
    <property type="entry name" value="ROK (REPRESSOR, ORF, KINASE) FAMILY"/>
    <property type="match status" value="1"/>
</dbReference>
<reference evidence="3" key="1">
    <citation type="journal article" date="2019" name="Int. J. Syst. Evol. Microbiol.">
        <title>The Global Catalogue of Microorganisms (GCM) 10K type strain sequencing project: providing services to taxonomists for standard genome sequencing and annotation.</title>
        <authorList>
            <consortium name="The Broad Institute Genomics Platform"/>
            <consortium name="The Broad Institute Genome Sequencing Center for Infectious Disease"/>
            <person name="Wu L."/>
            <person name="Ma J."/>
        </authorList>
    </citation>
    <scope>NUCLEOTIDE SEQUENCE [LARGE SCALE GENOMIC DNA]</scope>
    <source>
        <strain evidence="3">JCM 16904</strain>
    </source>
</reference>
<dbReference type="Proteomes" id="UP001500902">
    <property type="component" value="Unassembled WGS sequence"/>
</dbReference>
<proteinExistence type="inferred from homology"/>
<dbReference type="SUPFAM" id="SSF53067">
    <property type="entry name" value="Actin-like ATPase domain"/>
    <property type="match status" value="1"/>
</dbReference>
<dbReference type="InterPro" id="IPR043129">
    <property type="entry name" value="ATPase_NBD"/>
</dbReference>
<name>A0ABP7BHI0_9ACTN</name>
<dbReference type="InterPro" id="IPR000600">
    <property type="entry name" value="ROK"/>
</dbReference>
<evidence type="ECO:0000313" key="2">
    <source>
        <dbReference type="EMBL" id="GAA3659570.1"/>
    </source>
</evidence>
<dbReference type="PANTHER" id="PTHR18964:SF149">
    <property type="entry name" value="BIFUNCTIONAL UDP-N-ACETYLGLUCOSAMINE 2-EPIMERASE_N-ACETYLMANNOSAMINE KINASE"/>
    <property type="match status" value="1"/>
</dbReference>
<organism evidence="2 3">
    <name type="scientific">Nonomuraea antimicrobica</name>
    <dbReference type="NCBI Taxonomy" id="561173"/>
    <lineage>
        <taxon>Bacteria</taxon>
        <taxon>Bacillati</taxon>
        <taxon>Actinomycetota</taxon>
        <taxon>Actinomycetes</taxon>
        <taxon>Streptosporangiales</taxon>
        <taxon>Streptosporangiaceae</taxon>
        <taxon>Nonomuraea</taxon>
    </lineage>
</organism>
<evidence type="ECO:0000313" key="3">
    <source>
        <dbReference type="Proteomes" id="UP001500902"/>
    </source>
</evidence>
<comment type="similarity">
    <text evidence="1">Belongs to the ROK (NagC/XylR) family.</text>
</comment>
<dbReference type="Gene3D" id="3.30.420.40">
    <property type="match status" value="2"/>
</dbReference>
<evidence type="ECO:0008006" key="4">
    <source>
        <dbReference type="Google" id="ProtNLM"/>
    </source>
</evidence>
<keyword evidence="3" id="KW-1185">Reference proteome</keyword>
<evidence type="ECO:0000256" key="1">
    <source>
        <dbReference type="ARBA" id="ARBA00006479"/>
    </source>
</evidence>
<dbReference type="Pfam" id="PF00480">
    <property type="entry name" value="ROK"/>
    <property type="match status" value="1"/>
</dbReference>
<dbReference type="RefSeq" id="WP_344876046.1">
    <property type="nucleotide sequence ID" value="NZ_BAAAZP010000041.1"/>
</dbReference>
<accession>A0ABP7BHI0</accession>
<sequence>MTAVSPGAPRAYVVADLGGTTLRIGRIAEGAGSAESVRRVATEGLDRYRELPAQTLQDMVVEQLTRELKAYLASPEGARVSAVGVSFAGPMTKDGTVLAGPTLWGRDAAPLPITDILTRRLSVPVVVANDITAATWRYASAAADPFCLITVSSGIGHKVFRNGEVLISDSGHGGEIGHWRVDPGEDAVPCECGGQGHLGGMASGRGVLRAVGRAAVADPEGFGRSALAGPAGGRPAGITNEHLARAIRADDTFATRVLRTCLVPLALAVNCIFTAIGVRRYLFIGGFAMAIGPRFVTLLGDELTKLGCFGLTDAEIRDMLSLGAADDDHCLIGMARMLSQALPAGGDA</sequence>
<dbReference type="EMBL" id="BAAAZP010000041">
    <property type="protein sequence ID" value="GAA3659570.1"/>
    <property type="molecule type" value="Genomic_DNA"/>
</dbReference>
<gene>
    <name evidence="2" type="ORF">GCM10022224_023730</name>
</gene>